<dbReference type="PANTHER" id="PTHR30309:SF0">
    <property type="entry name" value="GLYCEROL-3-PHOSPHATE ACYLTRANSFERASE-RELATED"/>
    <property type="match status" value="1"/>
</dbReference>
<keyword evidence="12" id="KW-1185">Reference proteome</keyword>
<dbReference type="PANTHER" id="PTHR30309">
    <property type="entry name" value="INNER MEMBRANE PROTEIN YGIH"/>
    <property type="match status" value="1"/>
</dbReference>
<name>A0A7S9DXS6_9ALTE</name>
<evidence type="ECO:0000256" key="7">
    <source>
        <dbReference type="ARBA" id="ARBA00023136"/>
    </source>
</evidence>
<gene>
    <name evidence="10 11" type="primary">plsY</name>
    <name evidence="11" type="ORF">IT774_14075</name>
</gene>
<keyword evidence="5 10" id="KW-1133">Transmembrane helix</keyword>
<evidence type="ECO:0000256" key="1">
    <source>
        <dbReference type="ARBA" id="ARBA00022475"/>
    </source>
</evidence>
<dbReference type="EMBL" id="CP064795">
    <property type="protein sequence ID" value="QPG05230.1"/>
    <property type="molecule type" value="Genomic_DNA"/>
</dbReference>
<dbReference type="EC" id="2.3.1.275" evidence="10"/>
<dbReference type="AlphaFoldDB" id="A0A7S9DXS6"/>
<comment type="similarity">
    <text evidence="10">Belongs to the PlsY family.</text>
</comment>
<keyword evidence="3 10" id="KW-0808">Transferase</keyword>
<protein>
    <recommendedName>
        <fullName evidence="10">Glycerol-3-phosphate acyltransferase</fullName>
    </recommendedName>
    <alternativeName>
        <fullName evidence="10">Acyl-PO4 G3P acyltransferase</fullName>
    </alternativeName>
    <alternativeName>
        <fullName evidence="10">Acyl-phosphate--glycerol-3-phosphate acyltransferase</fullName>
    </alternativeName>
    <alternativeName>
        <fullName evidence="10">G3P acyltransferase</fullName>
        <shortName evidence="10">GPAT</shortName>
        <ecNumber evidence="10">2.3.1.275</ecNumber>
    </alternativeName>
    <alternativeName>
        <fullName evidence="10">Lysophosphatidic acid synthase</fullName>
        <shortName evidence="10">LPA synthase</shortName>
    </alternativeName>
</protein>
<evidence type="ECO:0000256" key="3">
    <source>
        <dbReference type="ARBA" id="ARBA00022679"/>
    </source>
</evidence>
<proteinExistence type="inferred from homology"/>
<evidence type="ECO:0000256" key="9">
    <source>
        <dbReference type="ARBA" id="ARBA00023264"/>
    </source>
</evidence>
<comment type="subunit">
    <text evidence="10">Probably interacts with PlsX.</text>
</comment>
<dbReference type="InterPro" id="IPR003811">
    <property type="entry name" value="G3P_acylTferase_PlsY"/>
</dbReference>
<evidence type="ECO:0000256" key="8">
    <source>
        <dbReference type="ARBA" id="ARBA00023209"/>
    </source>
</evidence>
<organism evidence="11 12">
    <name type="scientific">Salinimonas marina</name>
    <dbReference type="NCBI Taxonomy" id="2785918"/>
    <lineage>
        <taxon>Bacteria</taxon>
        <taxon>Pseudomonadati</taxon>
        <taxon>Pseudomonadota</taxon>
        <taxon>Gammaproteobacteria</taxon>
        <taxon>Alteromonadales</taxon>
        <taxon>Alteromonadaceae</taxon>
        <taxon>Alteromonas/Salinimonas group</taxon>
        <taxon>Salinimonas</taxon>
    </lineage>
</organism>
<comment type="subcellular location">
    <subcellularLocation>
        <location evidence="10">Cell membrane</location>
        <topology evidence="10">Multi-pass membrane protein</topology>
    </subcellularLocation>
</comment>
<comment type="caution">
    <text evidence="10">Lacks conserved residue(s) required for the propagation of feature annotation.</text>
</comment>
<dbReference type="KEGG" id="smaa:IT774_14075"/>
<keyword evidence="2 10" id="KW-0444">Lipid biosynthesis</keyword>
<keyword evidence="6 10" id="KW-0443">Lipid metabolism</keyword>
<dbReference type="UniPathway" id="UPA00085"/>
<dbReference type="HAMAP" id="MF_01043">
    <property type="entry name" value="PlsY"/>
    <property type="match status" value="1"/>
</dbReference>
<keyword evidence="1 10" id="KW-1003">Cell membrane</keyword>
<evidence type="ECO:0000256" key="4">
    <source>
        <dbReference type="ARBA" id="ARBA00022692"/>
    </source>
</evidence>
<dbReference type="Pfam" id="PF02660">
    <property type="entry name" value="G3P_acyltransf"/>
    <property type="match status" value="1"/>
</dbReference>
<evidence type="ECO:0000256" key="10">
    <source>
        <dbReference type="HAMAP-Rule" id="MF_01043"/>
    </source>
</evidence>
<feature type="transmembrane region" description="Helical" evidence="10">
    <location>
        <begin position="82"/>
        <end position="102"/>
    </location>
</feature>
<comment type="catalytic activity">
    <reaction evidence="10">
        <text>an acyl phosphate + sn-glycerol 3-phosphate = a 1-acyl-sn-glycero-3-phosphate + phosphate</text>
        <dbReference type="Rhea" id="RHEA:34075"/>
        <dbReference type="ChEBI" id="CHEBI:43474"/>
        <dbReference type="ChEBI" id="CHEBI:57597"/>
        <dbReference type="ChEBI" id="CHEBI:57970"/>
        <dbReference type="ChEBI" id="CHEBI:59918"/>
        <dbReference type="EC" id="2.3.1.275"/>
    </reaction>
</comment>
<dbReference type="RefSeq" id="WP_195810321.1">
    <property type="nucleotide sequence ID" value="NZ_CP064795.1"/>
</dbReference>
<keyword evidence="11" id="KW-0012">Acyltransferase</keyword>
<evidence type="ECO:0000313" key="12">
    <source>
        <dbReference type="Proteomes" id="UP000595095"/>
    </source>
</evidence>
<keyword evidence="4 10" id="KW-0812">Transmembrane</keyword>
<dbReference type="GO" id="GO:0005886">
    <property type="term" value="C:plasma membrane"/>
    <property type="evidence" value="ECO:0007669"/>
    <property type="project" value="UniProtKB-SubCell"/>
</dbReference>
<keyword evidence="9 10" id="KW-1208">Phospholipid metabolism</keyword>
<evidence type="ECO:0000256" key="5">
    <source>
        <dbReference type="ARBA" id="ARBA00022989"/>
    </source>
</evidence>
<evidence type="ECO:0000256" key="6">
    <source>
        <dbReference type="ARBA" id="ARBA00023098"/>
    </source>
</evidence>
<dbReference type="GO" id="GO:0008654">
    <property type="term" value="P:phospholipid biosynthetic process"/>
    <property type="evidence" value="ECO:0007669"/>
    <property type="project" value="UniProtKB-UniRule"/>
</dbReference>
<sequence length="203" mass="21708">MIPIIILMVGVAYLCGSLSSAVVICKLYGLADPRTAGSKNPGATNVYRLGGRIPALLVLLMDILKGTVPVYCSYWLGIEPVALGIIAIAACLGHIFPLYFGFQGGKAVATAFGAMLPVGPELAGLIVLSWLAALFVWGYSSLAAIVAVALAPLYTFFIKPDYTVPVAMLALLIIVRHKPNIQRLQRGEEPRVWDKRGKLKNNG</sequence>
<keyword evidence="7 10" id="KW-0472">Membrane</keyword>
<dbReference type="GO" id="GO:0043772">
    <property type="term" value="F:acyl-phosphate glycerol-3-phosphate acyltransferase activity"/>
    <property type="evidence" value="ECO:0007669"/>
    <property type="project" value="UniProtKB-UniRule"/>
</dbReference>
<dbReference type="Proteomes" id="UP000595095">
    <property type="component" value="Chromosome"/>
</dbReference>
<comment type="function">
    <text evidence="10">Catalyzes the transfer of an acyl group from acyl-phosphate (acyl-PO(4)) to glycerol-3-phosphate (G3P) to form lysophosphatidic acid (LPA). This enzyme utilizes acyl-phosphate as fatty acyl donor, but not acyl-CoA or acyl-ACP.</text>
</comment>
<accession>A0A7S9DXS6</accession>
<evidence type="ECO:0000256" key="2">
    <source>
        <dbReference type="ARBA" id="ARBA00022516"/>
    </source>
</evidence>
<keyword evidence="8 10" id="KW-0594">Phospholipid biosynthesis</keyword>
<reference evidence="11 12" key="1">
    <citation type="submission" date="2020-11" db="EMBL/GenBank/DDBJ databases">
        <title>Complete genome sequence for Salinimonas sp. strain G2-b.</title>
        <authorList>
            <person name="Park S.-J."/>
        </authorList>
    </citation>
    <scope>NUCLEOTIDE SEQUENCE [LARGE SCALE GENOMIC DNA]</scope>
    <source>
        <strain evidence="11 12">G2-b</strain>
    </source>
</reference>
<evidence type="ECO:0000313" key="11">
    <source>
        <dbReference type="EMBL" id="QPG05230.1"/>
    </source>
</evidence>
<dbReference type="NCBIfam" id="TIGR00023">
    <property type="entry name" value="glycerol-3-phosphate 1-O-acyltransferase PlsY"/>
    <property type="match status" value="1"/>
</dbReference>
<feature type="transmembrane region" description="Helical" evidence="10">
    <location>
        <begin position="6"/>
        <end position="29"/>
    </location>
</feature>
<dbReference type="SMART" id="SM01207">
    <property type="entry name" value="G3P_acyltransf"/>
    <property type="match status" value="1"/>
</dbReference>
<feature type="transmembrane region" description="Helical" evidence="10">
    <location>
        <begin position="122"/>
        <end position="150"/>
    </location>
</feature>
<comment type="pathway">
    <text evidence="10">Lipid metabolism; phospholipid metabolism.</text>
</comment>